<comment type="catalytic activity">
    <reaction evidence="10">
        <text>adenylyl-molybdopterin + molybdate = Mo-molybdopterin + AMP + H(+)</text>
        <dbReference type="Rhea" id="RHEA:35047"/>
        <dbReference type="ChEBI" id="CHEBI:15378"/>
        <dbReference type="ChEBI" id="CHEBI:36264"/>
        <dbReference type="ChEBI" id="CHEBI:62727"/>
        <dbReference type="ChEBI" id="CHEBI:71302"/>
        <dbReference type="ChEBI" id="CHEBI:456215"/>
        <dbReference type="EC" id="2.10.1.1"/>
    </reaction>
</comment>
<comment type="cofactor">
    <cofactor evidence="1 11">
        <name>Mg(2+)</name>
        <dbReference type="ChEBI" id="CHEBI:18420"/>
    </cofactor>
</comment>
<evidence type="ECO:0000256" key="7">
    <source>
        <dbReference type="ARBA" id="ARBA00022723"/>
    </source>
</evidence>
<comment type="pathway">
    <text evidence="3 11">Cofactor biosynthesis; molybdopterin biosynthesis.</text>
</comment>
<dbReference type="GO" id="GO:0046872">
    <property type="term" value="F:metal ion binding"/>
    <property type="evidence" value="ECO:0007669"/>
    <property type="project" value="UniProtKB-UniRule"/>
</dbReference>
<evidence type="ECO:0000256" key="4">
    <source>
        <dbReference type="ARBA" id="ARBA00010763"/>
    </source>
</evidence>
<dbReference type="NCBIfam" id="TIGR00177">
    <property type="entry name" value="molyb_syn"/>
    <property type="match status" value="1"/>
</dbReference>
<keyword evidence="9 11" id="KW-0501">Molybdenum cofactor biosynthesis</keyword>
<keyword evidence="5 11" id="KW-0500">Molybdenum</keyword>
<dbReference type="Pfam" id="PF03454">
    <property type="entry name" value="MoeA_C"/>
    <property type="match status" value="1"/>
</dbReference>
<reference evidence="13 14" key="1">
    <citation type="submission" date="2019-07" db="EMBL/GenBank/DDBJ databases">
        <title>Rhodococcus cavernicolus sp. nov., isolated from a cave.</title>
        <authorList>
            <person name="Lee S.D."/>
        </authorList>
    </citation>
    <scope>NUCLEOTIDE SEQUENCE [LARGE SCALE GENOMIC DNA]</scope>
    <source>
        <strain evidence="13 14">C1-24</strain>
    </source>
</reference>
<dbReference type="AlphaFoldDB" id="A0A5A7SE37"/>
<dbReference type="NCBIfam" id="NF045515">
    <property type="entry name" value="Glp_gephyrin"/>
    <property type="match status" value="1"/>
</dbReference>
<dbReference type="InterPro" id="IPR005111">
    <property type="entry name" value="MoeA_C_domain_IV"/>
</dbReference>
<protein>
    <recommendedName>
        <fullName evidence="11">Molybdopterin molybdenumtransferase</fullName>
        <ecNumber evidence="11">2.10.1.1</ecNumber>
    </recommendedName>
</protein>
<evidence type="ECO:0000313" key="14">
    <source>
        <dbReference type="Proteomes" id="UP000322244"/>
    </source>
</evidence>
<evidence type="ECO:0000256" key="6">
    <source>
        <dbReference type="ARBA" id="ARBA00022679"/>
    </source>
</evidence>
<dbReference type="EC" id="2.10.1.1" evidence="11"/>
<accession>A0A5A7SE37</accession>
<dbReference type="SMART" id="SM00852">
    <property type="entry name" value="MoCF_biosynth"/>
    <property type="match status" value="1"/>
</dbReference>
<evidence type="ECO:0000313" key="13">
    <source>
        <dbReference type="EMBL" id="KAA0024126.1"/>
    </source>
</evidence>
<dbReference type="GO" id="GO:0005829">
    <property type="term" value="C:cytosol"/>
    <property type="evidence" value="ECO:0007669"/>
    <property type="project" value="TreeGrafter"/>
</dbReference>
<evidence type="ECO:0000256" key="9">
    <source>
        <dbReference type="ARBA" id="ARBA00023150"/>
    </source>
</evidence>
<dbReference type="GO" id="GO:0061599">
    <property type="term" value="F:molybdopterin molybdotransferase activity"/>
    <property type="evidence" value="ECO:0007669"/>
    <property type="project" value="UniProtKB-UniRule"/>
</dbReference>
<dbReference type="CDD" id="cd00887">
    <property type="entry name" value="MoeA"/>
    <property type="match status" value="1"/>
</dbReference>
<name>A0A5A7SE37_9NOCA</name>
<evidence type="ECO:0000256" key="3">
    <source>
        <dbReference type="ARBA" id="ARBA00005046"/>
    </source>
</evidence>
<dbReference type="Proteomes" id="UP000322244">
    <property type="component" value="Unassembled WGS sequence"/>
</dbReference>
<keyword evidence="6 11" id="KW-0808">Transferase</keyword>
<comment type="caution">
    <text evidence="13">The sequence shown here is derived from an EMBL/GenBank/DDBJ whole genome shotgun (WGS) entry which is preliminary data.</text>
</comment>
<dbReference type="RefSeq" id="WP_149429286.1">
    <property type="nucleotide sequence ID" value="NZ_VLNY01000002.1"/>
</dbReference>
<dbReference type="InterPro" id="IPR038987">
    <property type="entry name" value="MoeA-like"/>
</dbReference>
<dbReference type="SUPFAM" id="SSF63867">
    <property type="entry name" value="MoeA C-terminal domain-like"/>
    <property type="match status" value="1"/>
</dbReference>
<gene>
    <name evidence="13" type="ORF">FOY51_06115</name>
</gene>
<dbReference type="Gene3D" id="3.90.105.10">
    <property type="entry name" value="Molybdopterin biosynthesis moea protein, domain 2"/>
    <property type="match status" value="1"/>
</dbReference>
<dbReference type="EMBL" id="VLNY01000002">
    <property type="protein sequence ID" value="KAA0024126.1"/>
    <property type="molecule type" value="Genomic_DNA"/>
</dbReference>
<dbReference type="InterPro" id="IPR036425">
    <property type="entry name" value="MoaB/Mog-like_dom_sf"/>
</dbReference>
<dbReference type="InterPro" id="IPR036688">
    <property type="entry name" value="MoeA_C_domain_IV_sf"/>
</dbReference>
<evidence type="ECO:0000256" key="10">
    <source>
        <dbReference type="ARBA" id="ARBA00047317"/>
    </source>
</evidence>
<dbReference type="GO" id="GO:0006777">
    <property type="term" value="P:Mo-molybdopterin cofactor biosynthetic process"/>
    <property type="evidence" value="ECO:0007669"/>
    <property type="project" value="UniProtKB-UniRule"/>
</dbReference>
<dbReference type="FunFam" id="3.40.980.10:FF:000004">
    <property type="entry name" value="Molybdopterin molybdenumtransferase"/>
    <property type="match status" value="1"/>
</dbReference>
<dbReference type="Gene3D" id="2.170.190.11">
    <property type="entry name" value="Molybdopterin biosynthesis moea protein, domain 3"/>
    <property type="match status" value="1"/>
</dbReference>
<evidence type="ECO:0000256" key="1">
    <source>
        <dbReference type="ARBA" id="ARBA00001946"/>
    </source>
</evidence>
<comment type="function">
    <text evidence="2 11">Catalyzes the insertion of molybdate into adenylated molybdopterin with the concomitant release of AMP.</text>
</comment>
<dbReference type="OrthoDB" id="9804758at2"/>
<evidence type="ECO:0000256" key="8">
    <source>
        <dbReference type="ARBA" id="ARBA00022842"/>
    </source>
</evidence>
<sequence length="393" mass="40399">MASSVAEHRHAVTHMLRALDALPAETVPLRDARGRLLAADLLSPLDLPLFRNSQMDGFAVDAGSVESTPVTLSIAGTVAAGDAGSTAHVAGTAVRIMTGAPIPDGADAIVPVEDTTVADDRVTIDRGRTVGEFVREAGSDVVAGELLVAAGTLLAARHIAVLAAVGVETVSVRRRPRAAVITTGAELVPAGQPLSPGQIYDSNGIALATSLEANGAEVVSVARSSDDVTQFRRLLDDALANADLVITSGGVSMGDFEVVKETLQPLGGQFGHVGMQPGGPQGLTMVNDVPVLSFPGNPVSTLVSFEVFARPLLRKAAGLPAVVAADLPITRDLTSVPNRRQFLRGRVRDGQVDIVSGPGSHLVAGMALADVLIDLSAETTTVSAGTHVQVWAL</sequence>
<dbReference type="InterPro" id="IPR005110">
    <property type="entry name" value="MoeA_linker/N"/>
</dbReference>
<dbReference type="PANTHER" id="PTHR10192">
    <property type="entry name" value="MOLYBDOPTERIN BIOSYNTHESIS PROTEIN"/>
    <property type="match status" value="1"/>
</dbReference>
<keyword evidence="8 11" id="KW-0460">Magnesium</keyword>
<dbReference type="InterPro" id="IPR001453">
    <property type="entry name" value="MoaB/Mog_dom"/>
</dbReference>
<feature type="domain" description="MoaB/Mog" evidence="12">
    <location>
        <begin position="179"/>
        <end position="315"/>
    </location>
</feature>
<dbReference type="Gene3D" id="3.40.980.10">
    <property type="entry name" value="MoaB/Mog-like domain"/>
    <property type="match status" value="1"/>
</dbReference>
<proteinExistence type="inferred from homology"/>
<dbReference type="UniPathway" id="UPA00344"/>
<dbReference type="SUPFAM" id="SSF53218">
    <property type="entry name" value="Molybdenum cofactor biosynthesis proteins"/>
    <property type="match status" value="1"/>
</dbReference>
<dbReference type="Pfam" id="PF03453">
    <property type="entry name" value="MoeA_N"/>
    <property type="match status" value="1"/>
</dbReference>
<evidence type="ECO:0000256" key="2">
    <source>
        <dbReference type="ARBA" id="ARBA00002901"/>
    </source>
</evidence>
<comment type="similarity">
    <text evidence="4 11">Belongs to the MoeA family.</text>
</comment>
<dbReference type="Gene3D" id="2.40.340.10">
    <property type="entry name" value="MoeA, C-terminal, domain IV"/>
    <property type="match status" value="1"/>
</dbReference>
<organism evidence="13 14">
    <name type="scientific">Antrihabitans cavernicola</name>
    <dbReference type="NCBI Taxonomy" id="2495913"/>
    <lineage>
        <taxon>Bacteria</taxon>
        <taxon>Bacillati</taxon>
        <taxon>Actinomycetota</taxon>
        <taxon>Actinomycetes</taxon>
        <taxon>Mycobacteriales</taxon>
        <taxon>Nocardiaceae</taxon>
        <taxon>Antrihabitans</taxon>
    </lineage>
</organism>
<evidence type="ECO:0000259" key="12">
    <source>
        <dbReference type="SMART" id="SM00852"/>
    </source>
</evidence>
<dbReference type="Pfam" id="PF00994">
    <property type="entry name" value="MoCF_biosynth"/>
    <property type="match status" value="1"/>
</dbReference>
<keyword evidence="7 11" id="KW-0479">Metal-binding</keyword>
<dbReference type="SUPFAM" id="SSF63882">
    <property type="entry name" value="MoeA N-terminal region -like"/>
    <property type="match status" value="1"/>
</dbReference>
<evidence type="ECO:0000256" key="11">
    <source>
        <dbReference type="RuleBase" id="RU365090"/>
    </source>
</evidence>
<dbReference type="InterPro" id="IPR036135">
    <property type="entry name" value="MoeA_linker/N_sf"/>
</dbReference>
<dbReference type="PANTHER" id="PTHR10192:SF5">
    <property type="entry name" value="GEPHYRIN"/>
    <property type="match status" value="1"/>
</dbReference>
<evidence type="ECO:0000256" key="5">
    <source>
        <dbReference type="ARBA" id="ARBA00022505"/>
    </source>
</evidence>
<keyword evidence="14" id="KW-1185">Reference proteome</keyword>